<evidence type="ECO:0000313" key="2">
    <source>
        <dbReference type="EMBL" id="KHJ97343.1"/>
    </source>
</evidence>
<dbReference type="OrthoDB" id="410404at2759"/>
<protein>
    <recommendedName>
        <fullName evidence="4">Reverse transcriptase domain-containing protein</fullName>
    </recommendedName>
</protein>
<feature type="compositionally biased region" description="Polar residues" evidence="1">
    <location>
        <begin position="74"/>
        <end position="84"/>
    </location>
</feature>
<proteinExistence type="predicted"/>
<dbReference type="AlphaFoldDB" id="A0A0B1TIF6"/>
<gene>
    <name evidence="2" type="ORF">OESDEN_02682</name>
</gene>
<organism evidence="2 3">
    <name type="scientific">Oesophagostomum dentatum</name>
    <name type="common">Nodular worm</name>
    <dbReference type="NCBI Taxonomy" id="61180"/>
    <lineage>
        <taxon>Eukaryota</taxon>
        <taxon>Metazoa</taxon>
        <taxon>Ecdysozoa</taxon>
        <taxon>Nematoda</taxon>
        <taxon>Chromadorea</taxon>
        <taxon>Rhabditida</taxon>
        <taxon>Rhabditina</taxon>
        <taxon>Rhabditomorpha</taxon>
        <taxon>Strongyloidea</taxon>
        <taxon>Strongylidae</taxon>
        <taxon>Oesophagostomum</taxon>
    </lineage>
</organism>
<sequence>MEEPWGIGDHIVSSSHRQRGMVTGATLIAYSERHKDVDDADLPTRTRSQIDTVHVSDRDEISNRSDSALVPSKSDPQIENGTSCAKKSEAEIEMMKLETNAGKSMGDQNLSVNIRPTIFNSVVPPAMLYACETWATTKSDEEKFAVTERATERRICGATIRDKLKEDGLDTSPDSGTTAGPRGEQADYPGTINDLRGDQEQDRTSQW</sequence>
<feature type="compositionally biased region" description="Basic and acidic residues" evidence="1">
    <location>
        <begin position="195"/>
        <end position="207"/>
    </location>
</feature>
<reference evidence="2 3" key="1">
    <citation type="submission" date="2014-03" db="EMBL/GenBank/DDBJ databases">
        <title>Draft genome of the hookworm Oesophagostomum dentatum.</title>
        <authorList>
            <person name="Mitreva M."/>
        </authorList>
    </citation>
    <scope>NUCLEOTIDE SEQUENCE [LARGE SCALE GENOMIC DNA]</scope>
    <source>
        <strain evidence="2 3">OD-Hann</strain>
    </source>
</reference>
<evidence type="ECO:0000313" key="3">
    <source>
        <dbReference type="Proteomes" id="UP000053660"/>
    </source>
</evidence>
<accession>A0A0B1TIF6</accession>
<feature type="region of interest" description="Disordered" evidence="1">
    <location>
        <begin position="164"/>
        <end position="207"/>
    </location>
</feature>
<dbReference type="EMBL" id="KN549469">
    <property type="protein sequence ID" value="KHJ97343.1"/>
    <property type="molecule type" value="Genomic_DNA"/>
</dbReference>
<evidence type="ECO:0008006" key="4">
    <source>
        <dbReference type="Google" id="ProtNLM"/>
    </source>
</evidence>
<feature type="region of interest" description="Disordered" evidence="1">
    <location>
        <begin position="57"/>
        <end position="84"/>
    </location>
</feature>
<keyword evidence="3" id="KW-1185">Reference proteome</keyword>
<name>A0A0B1TIF6_OESDE</name>
<dbReference type="Proteomes" id="UP000053660">
    <property type="component" value="Unassembled WGS sequence"/>
</dbReference>
<evidence type="ECO:0000256" key="1">
    <source>
        <dbReference type="SAM" id="MobiDB-lite"/>
    </source>
</evidence>